<evidence type="ECO:0000313" key="3">
    <source>
        <dbReference type="EMBL" id="SEI47524.1"/>
    </source>
</evidence>
<proteinExistence type="predicted"/>
<dbReference type="AlphaFoldDB" id="A0A1H6R2S4"/>
<organism evidence="3 4">
    <name type="scientific">Halohasta litchfieldiae</name>
    <dbReference type="NCBI Taxonomy" id="1073996"/>
    <lineage>
        <taxon>Archaea</taxon>
        <taxon>Methanobacteriati</taxon>
        <taxon>Methanobacteriota</taxon>
        <taxon>Stenosarchaea group</taxon>
        <taxon>Halobacteria</taxon>
        <taxon>Halobacteriales</taxon>
        <taxon>Haloferacaceae</taxon>
        <taxon>Halohasta</taxon>
    </lineage>
</organism>
<accession>A0A1H6R2S4</accession>
<protein>
    <submittedName>
        <fullName evidence="3">Uncharacterized protein</fullName>
    </submittedName>
</protein>
<feature type="compositionally biased region" description="Polar residues" evidence="1">
    <location>
        <begin position="118"/>
        <end position="134"/>
    </location>
</feature>
<keyword evidence="2" id="KW-1133">Transmembrane helix</keyword>
<keyword evidence="2" id="KW-0812">Transmembrane</keyword>
<evidence type="ECO:0000256" key="2">
    <source>
        <dbReference type="SAM" id="Phobius"/>
    </source>
</evidence>
<dbReference type="RefSeq" id="WP_089670585.1">
    <property type="nucleotide sequence ID" value="NZ_CP024845.1"/>
</dbReference>
<evidence type="ECO:0000313" key="4">
    <source>
        <dbReference type="Proteomes" id="UP000198888"/>
    </source>
</evidence>
<feature type="transmembrane region" description="Helical" evidence="2">
    <location>
        <begin position="60"/>
        <end position="81"/>
    </location>
</feature>
<keyword evidence="4" id="KW-1185">Reference proteome</keyword>
<evidence type="ECO:0000256" key="1">
    <source>
        <dbReference type="SAM" id="MobiDB-lite"/>
    </source>
</evidence>
<accession>A0A2H4Q2V3</accession>
<feature type="transmembrane region" description="Helical" evidence="2">
    <location>
        <begin position="29"/>
        <end position="48"/>
    </location>
</feature>
<dbReference type="Proteomes" id="UP000198888">
    <property type="component" value="Unassembled WGS sequence"/>
</dbReference>
<gene>
    <name evidence="3" type="ORF">SAMN05444271_10173</name>
</gene>
<dbReference type="KEGG" id="hae:halTADL_1892"/>
<dbReference type="GeneID" id="35002677"/>
<dbReference type="OrthoDB" id="386522at2157"/>
<reference evidence="3 4" key="1">
    <citation type="submission" date="2016-10" db="EMBL/GenBank/DDBJ databases">
        <authorList>
            <person name="de Groot N.N."/>
        </authorList>
    </citation>
    <scope>NUCLEOTIDE SEQUENCE [LARGE SCALE GENOMIC DNA]</scope>
    <source>
        <strain evidence="3 4">DSM 22187</strain>
    </source>
</reference>
<keyword evidence="2" id="KW-0472">Membrane</keyword>
<dbReference type="EMBL" id="FNYR01000001">
    <property type="protein sequence ID" value="SEI47524.1"/>
    <property type="molecule type" value="Genomic_DNA"/>
</dbReference>
<feature type="transmembrane region" description="Helical" evidence="2">
    <location>
        <begin position="87"/>
        <end position="108"/>
    </location>
</feature>
<feature type="region of interest" description="Disordered" evidence="1">
    <location>
        <begin position="115"/>
        <end position="134"/>
    </location>
</feature>
<sequence>MNRSTRFVSSLLFAAGVTGGVATQNQSVVLLVGIFGIYTLATALTLRYPALLWSRKQDGGLVSGVLAGGITFGTISLAQGVGPGVHLGAGVLGVGLVAFGVSTGLWLVESGEIELQSDDPNPTDSATTAAVDSK</sequence>
<name>A0A1H6R2S4_9EURY</name>